<dbReference type="Proteomes" id="UP000501945">
    <property type="component" value="Chromosome"/>
</dbReference>
<organism evidence="1 2">
    <name type="scientific">Pseudolactococcus raffinolactis</name>
    <dbReference type="NCBI Taxonomy" id="1366"/>
    <lineage>
        <taxon>Bacteria</taxon>
        <taxon>Bacillati</taxon>
        <taxon>Bacillota</taxon>
        <taxon>Bacilli</taxon>
        <taxon>Lactobacillales</taxon>
        <taxon>Streptococcaceae</taxon>
        <taxon>Pseudolactococcus</taxon>
    </lineage>
</organism>
<dbReference type="InterPro" id="IPR029071">
    <property type="entry name" value="Ubiquitin-like_domsf"/>
</dbReference>
<evidence type="ECO:0000313" key="2">
    <source>
        <dbReference type="Proteomes" id="UP000501945"/>
    </source>
</evidence>
<dbReference type="RefSeq" id="WP_167838668.1">
    <property type="nucleotide sequence ID" value="NZ_CP047616.1"/>
</dbReference>
<proteinExistence type="predicted"/>
<dbReference type="Gene3D" id="3.10.20.90">
    <property type="entry name" value="Phosphatidylinositol 3-kinase Catalytic Subunit, Chain A, domain 1"/>
    <property type="match status" value="1"/>
</dbReference>
<evidence type="ECO:0008006" key="3">
    <source>
        <dbReference type="Google" id="ProtNLM"/>
    </source>
</evidence>
<name>A0A6H0UEF3_9LACT</name>
<sequence>MFEITLIMQNEEIDIVIPKKVTFGRLRSLLRSLFSEHGNALPENILLKIQGKTVRLQDSDWLSDFGIGNGERIEIVVGKDGESQ</sequence>
<reference evidence="1 2" key="1">
    <citation type="submission" date="2019-12" db="EMBL/GenBank/DDBJ databases">
        <title>Whole genome sequences of Lactococcus raffinolactis strains isolated from sewage.</title>
        <authorList>
            <person name="Ybazeta G."/>
            <person name="Ross M."/>
            <person name="Brabant-Kirwan D."/>
            <person name="Saleh M."/>
            <person name="Dillon J.A."/>
            <person name="Splinter K."/>
            <person name="Nokhbeh R."/>
        </authorList>
    </citation>
    <scope>NUCLEOTIDE SEQUENCE [LARGE SCALE GENOMIC DNA]</scope>
    <source>
        <strain evidence="1 2">Lr_19_5</strain>
    </source>
</reference>
<dbReference type="InterPro" id="IPR024962">
    <property type="entry name" value="YukD-like"/>
</dbReference>
<protein>
    <recommendedName>
        <fullName evidence="3">Type VII secretion protein, YukD family</fullName>
    </recommendedName>
</protein>
<dbReference type="EMBL" id="CP047616">
    <property type="protein sequence ID" value="QIW53679.1"/>
    <property type="molecule type" value="Genomic_DNA"/>
</dbReference>
<evidence type="ECO:0000313" key="1">
    <source>
        <dbReference type="EMBL" id="QIW53679.1"/>
    </source>
</evidence>
<accession>A0A6H0UEF3</accession>
<gene>
    <name evidence="1" type="ORF">GU336_05735</name>
</gene>
<dbReference type="Pfam" id="PF08817">
    <property type="entry name" value="YukD"/>
    <property type="match status" value="1"/>
</dbReference>
<dbReference type="SUPFAM" id="SSF54236">
    <property type="entry name" value="Ubiquitin-like"/>
    <property type="match status" value="1"/>
</dbReference>
<dbReference type="AlphaFoldDB" id="A0A6H0UEF3"/>